<accession>A0A6A7Y2D8</accession>
<dbReference type="InterPro" id="IPR011008">
    <property type="entry name" value="Dimeric_a/b-barrel"/>
</dbReference>
<dbReference type="SUPFAM" id="SSF54909">
    <property type="entry name" value="Dimeric alpha+beta barrel"/>
    <property type="match status" value="1"/>
</dbReference>
<gene>
    <name evidence="1" type="ORF">F0357_09595</name>
</gene>
<protein>
    <recommendedName>
        <fullName evidence="3">Antibiotic biosynthesis monooxygenase</fullName>
    </recommendedName>
</protein>
<evidence type="ECO:0000313" key="2">
    <source>
        <dbReference type="Proteomes" id="UP000332515"/>
    </source>
</evidence>
<comment type="caution">
    <text evidence="1">The sequence shown here is derived from an EMBL/GenBank/DDBJ whole genome shotgun (WGS) entry which is preliminary data.</text>
</comment>
<dbReference type="Proteomes" id="UP000332515">
    <property type="component" value="Unassembled WGS sequence"/>
</dbReference>
<keyword evidence="2" id="KW-1185">Reference proteome</keyword>
<dbReference type="RefSeq" id="WP_153480296.1">
    <property type="nucleotide sequence ID" value="NZ_VWNA01000001.1"/>
</dbReference>
<reference evidence="1 2" key="1">
    <citation type="submission" date="2019-09" db="EMBL/GenBank/DDBJ databases">
        <title>Segnochrobactrum spirostomi gen. nov., sp. nov., isolated from the ciliate Spirostomum cf. yagiui and description of a novel family, Segnochrobactraceae fam. nov. within the order Rhizobiales of the class Alphaproteobacteria.</title>
        <authorList>
            <person name="Akter S."/>
            <person name="Shazib S.U.A."/>
            <person name="Shin M.K."/>
        </authorList>
    </citation>
    <scope>NUCLEOTIDE SEQUENCE [LARGE SCALE GENOMIC DNA]</scope>
    <source>
        <strain evidence="1 2">Sp-1</strain>
    </source>
</reference>
<organism evidence="1 2">
    <name type="scientific">Segnochrobactrum spirostomi</name>
    <dbReference type="NCBI Taxonomy" id="2608987"/>
    <lineage>
        <taxon>Bacteria</taxon>
        <taxon>Pseudomonadati</taxon>
        <taxon>Pseudomonadota</taxon>
        <taxon>Alphaproteobacteria</taxon>
        <taxon>Hyphomicrobiales</taxon>
        <taxon>Segnochrobactraceae</taxon>
        <taxon>Segnochrobactrum</taxon>
    </lineage>
</organism>
<dbReference type="EMBL" id="VWNA01000001">
    <property type="protein sequence ID" value="MQT12896.1"/>
    <property type="molecule type" value="Genomic_DNA"/>
</dbReference>
<evidence type="ECO:0000313" key="1">
    <source>
        <dbReference type="EMBL" id="MQT12896.1"/>
    </source>
</evidence>
<dbReference type="AlphaFoldDB" id="A0A6A7Y2D8"/>
<dbReference type="Gene3D" id="3.30.70.100">
    <property type="match status" value="1"/>
</dbReference>
<evidence type="ECO:0008006" key="3">
    <source>
        <dbReference type="Google" id="ProtNLM"/>
    </source>
</evidence>
<name>A0A6A7Y2D8_9HYPH</name>
<proteinExistence type="predicted"/>
<sequence>MITMTTIIRVKAGHEGVLEQALVETARRRETTDAVVSVSVSRDSGEPTLFTSHLRAKDRATLDRYLTSPVVTDLFDRIQPLLEGDVLVKIGDEIHATP</sequence>